<evidence type="ECO:0000313" key="2">
    <source>
        <dbReference type="EMBL" id="MED5017291.1"/>
    </source>
</evidence>
<gene>
    <name evidence="2" type="ORF">P9847_08205</name>
</gene>
<sequence length="113" mass="12712">MRKRITSDSVRAYASVSKDTAPIHLEQEAAAQAGYKRTIAHGMYMMGLAQALYLTEHPSQWITTYHMKFFKPLLVDTDVVFHFEASDEEVRVTVTADPGEVIAQGAFSVKEKF</sequence>
<dbReference type="CDD" id="cd03441">
    <property type="entry name" value="R_hydratase_like"/>
    <property type="match status" value="1"/>
</dbReference>
<dbReference type="Proteomes" id="UP001343257">
    <property type="component" value="Unassembled WGS sequence"/>
</dbReference>
<dbReference type="InterPro" id="IPR050965">
    <property type="entry name" value="UPF0336/Enoyl-CoA_hydratase"/>
</dbReference>
<evidence type="ECO:0000259" key="1">
    <source>
        <dbReference type="Pfam" id="PF01575"/>
    </source>
</evidence>
<organism evidence="2 3">
    <name type="scientific">Paenibacillus chibensis</name>
    <dbReference type="NCBI Taxonomy" id="59846"/>
    <lineage>
        <taxon>Bacteria</taxon>
        <taxon>Bacillati</taxon>
        <taxon>Bacillota</taxon>
        <taxon>Bacilli</taxon>
        <taxon>Bacillales</taxon>
        <taxon>Paenibacillaceae</taxon>
        <taxon>Paenibacillus</taxon>
    </lineage>
</organism>
<dbReference type="Gene3D" id="3.10.129.10">
    <property type="entry name" value="Hotdog Thioesterase"/>
    <property type="match status" value="1"/>
</dbReference>
<dbReference type="PANTHER" id="PTHR43437:SF3">
    <property type="entry name" value="HYDROXYACYL-THIOESTER DEHYDRATASE TYPE 2, MITOCHONDRIAL"/>
    <property type="match status" value="1"/>
</dbReference>
<dbReference type="SUPFAM" id="SSF54637">
    <property type="entry name" value="Thioesterase/thiol ester dehydrase-isomerase"/>
    <property type="match status" value="1"/>
</dbReference>
<keyword evidence="3" id="KW-1185">Reference proteome</keyword>
<dbReference type="PRINTS" id="PR01483">
    <property type="entry name" value="FASYNTHASE"/>
</dbReference>
<name>A0ABU6PT06_9BACL</name>
<dbReference type="PANTHER" id="PTHR43437">
    <property type="entry name" value="HYDROXYACYL-THIOESTER DEHYDRATASE TYPE 2, MITOCHONDRIAL-RELATED"/>
    <property type="match status" value="1"/>
</dbReference>
<dbReference type="InterPro" id="IPR002539">
    <property type="entry name" value="MaoC-like_dom"/>
</dbReference>
<feature type="domain" description="MaoC-like" evidence="1">
    <location>
        <begin position="4"/>
        <end position="90"/>
    </location>
</feature>
<dbReference type="InterPro" id="IPR029069">
    <property type="entry name" value="HotDog_dom_sf"/>
</dbReference>
<dbReference type="InterPro" id="IPR003965">
    <property type="entry name" value="Fatty_acid_synthase"/>
</dbReference>
<dbReference type="Pfam" id="PF01575">
    <property type="entry name" value="MaoC_dehydratas"/>
    <property type="match status" value="1"/>
</dbReference>
<comment type="caution">
    <text evidence="2">The sequence shown here is derived from an EMBL/GenBank/DDBJ whole genome shotgun (WGS) entry which is preliminary data.</text>
</comment>
<dbReference type="RefSeq" id="WP_328276887.1">
    <property type="nucleotide sequence ID" value="NZ_JARTLD010000022.1"/>
</dbReference>
<evidence type="ECO:0000313" key="3">
    <source>
        <dbReference type="Proteomes" id="UP001343257"/>
    </source>
</evidence>
<dbReference type="EMBL" id="JARTLD010000022">
    <property type="protein sequence ID" value="MED5017291.1"/>
    <property type="molecule type" value="Genomic_DNA"/>
</dbReference>
<protein>
    <submittedName>
        <fullName evidence="2">MaoC family dehydratase</fullName>
    </submittedName>
</protein>
<reference evidence="2 3" key="1">
    <citation type="submission" date="2023-03" db="EMBL/GenBank/DDBJ databases">
        <title>Bacillus Genome Sequencing.</title>
        <authorList>
            <person name="Dunlap C."/>
        </authorList>
    </citation>
    <scope>NUCLEOTIDE SEQUENCE [LARGE SCALE GENOMIC DNA]</scope>
    <source>
        <strain evidence="2 3">NRS-52</strain>
    </source>
</reference>
<proteinExistence type="predicted"/>
<accession>A0ABU6PT06</accession>